<proteinExistence type="predicted"/>
<dbReference type="Proteomes" id="UP001055868">
    <property type="component" value="Chromosome"/>
</dbReference>
<evidence type="ECO:0000313" key="3">
    <source>
        <dbReference type="Proteomes" id="UP001055868"/>
    </source>
</evidence>
<evidence type="ECO:0000313" key="2">
    <source>
        <dbReference type="EMBL" id="UQN30608.1"/>
    </source>
</evidence>
<gene>
    <name evidence="2" type="ORF">M4486_04675</name>
</gene>
<feature type="compositionally biased region" description="Basic and acidic residues" evidence="1">
    <location>
        <begin position="24"/>
        <end position="35"/>
    </location>
</feature>
<dbReference type="RefSeq" id="WP_239201708.1">
    <property type="nucleotide sequence ID" value="NZ_CP097218.1"/>
</dbReference>
<name>A0ABY4NB02_9MICO</name>
<organism evidence="2 3">
    <name type="scientific">Brachybacterium kimchii</name>
    <dbReference type="NCBI Taxonomy" id="2942909"/>
    <lineage>
        <taxon>Bacteria</taxon>
        <taxon>Bacillati</taxon>
        <taxon>Actinomycetota</taxon>
        <taxon>Actinomycetes</taxon>
        <taxon>Micrococcales</taxon>
        <taxon>Dermabacteraceae</taxon>
        <taxon>Brachybacterium</taxon>
    </lineage>
</organism>
<reference evidence="2" key="1">
    <citation type="submission" date="2022-05" db="EMBL/GenBank/DDBJ databases">
        <title>Genomic analysis of Brachybacterium sp. CBA3104.</title>
        <authorList>
            <person name="Roh S.W."/>
            <person name="Kim Y.B."/>
            <person name="Kim Y."/>
        </authorList>
    </citation>
    <scope>NUCLEOTIDE SEQUENCE</scope>
    <source>
        <strain evidence="2">CBA3104</strain>
    </source>
</reference>
<evidence type="ECO:0008006" key="4">
    <source>
        <dbReference type="Google" id="ProtNLM"/>
    </source>
</evidence>
<accession>A0ABY4NB02</accession>
<dbReference type="EMBL" id="CP097218">
    <property type="protein sequence ID" value="UQN30608.1"/>
    <property type="molecule type" value="Genomic_DNA"/>
</dbReference>
<sequence>MTVRAANGEPEHERSARPTAARSRKIDDVHDSDRRGLLPPLVIASAQLMVVLDDSIVNIALPSIQHELDVAPTLLPRVVNAYFSRDCRAIGGSSEVSVSAPVVRGSWA</sequence>
<protein>
    <recommendedName>
        <fullName evidence="4">Major facilitator superfamily (MFS) profile domain-containing protein</fullName>
    </recommendedName>
</protein>
<keyword evidence="3" id="KW-1185">Reference proteome</keyword>
<feature type="region of interest" description="Disordered" evidence="1">
    <location>
        <begin position="1"/>
        <end position="35"/>
    </location>
</feature>
<evidence type="ECO:0000256" key="1">
    <source>
        <dbReference type="SAM" id="MobiDB-lite"/>
    </source>
</evidence>